<sequence>MRKFSLLMLALLASCAEPRPREWSDNDWARLSQAVGEELKETP</sequence>
<dbReference type="PROSITE" id="PS51257">
    <property type="entry name" value="PROKAR_LIPOPROTEIN"/>
    <property type="match status" value="1"/>
</dbReference>
<dbReference type="Proteomes" id="UP000612501">
    <property type="component" value="Segment"/>
</dbReference>
<accession>A0A7S5QWU6</accession>
<evidence type="ECO:0000313" key="1">
    <source>
        <dbReference type="EMBL" id="QIG67633.1"/>
    </source>
</evidence>
<gene>
    <name evidence="1" type="ORF">EVB51_016</name>
</gene>
<organism evidence="1 2">
    <name type="scientific">Rhizobium phage RHph_Y17</name>
    <dbReference type="NCBI Taxonomy" id="2509771"/>
    <lineage>
        <taxon>Viruses</taxon>
        <taxon>Duplodnaviria</taxon>
        <taxon>Heunggongvirae</taxon>
        <taxon>Uroviricota</taxon>
        <taxon>Caudoviricetes</taxon>
        <taxon>Kleczkowskavirus</taxon>
        <taxon>Kleczkowskavirus RHEph4</taxon>
    </lineage>
</organism>
<evidence type="ECO:0000313" key="2">
    <source>
        <dbReference type="Proteomes" id="UP000612501"/>
    </source>
</evidence>
<name>A0A7S5QWU6_9CAUD</name>
<reference evidence="1" key="1">
    <citation type="submission" date="2020-01" db="EMBL/GenBank/DDBJ databases">
        <title>Patterns of diversity and host range of bacteriophage communities associated with bean-nodulatin bacteria.</title>
        <authorList>
            <person name="Vann Cauwenberghe J."/>
            <person name="Santamaria R.I."/>
            <person name="Bustos P."/>
            <person name="Juarez S."/>
            <person name="Gonzalez V."/>
        </authorList>
    </citation>
    <scope>NUCLEOTIDE SEQUENCE</scope>
</reference>
<proteinExistence type="predicted"/>
<dbReference type="EMBL" id="MN988482">
    <property type="protein sequence ID" value="QIG67633.1"/>
    <property type="molecule type" value="Genomic_DNA"/>
</dbReference>
<protein>
    <submittedName>
        <fullName evidence="1">Uncharacterized protein</fullName>
    </submittedName>
</protein>